<name>A0A0F9M5G7_9ZZZZ</name>
<organism evidence="1">
    <name type="scientific">marine sediment metagenome</name>
    <dbReference type="NCBI Taxonomy" id="412755"/>
    <lineage>
        <taxon>unclassified sequences</taxon>
        <taxon>metagenomes</taxon>
        <taxon>ecological metagenomes</taxon>
    </lineage>
</organism>
<reference evidence="1" key="1">
    <citation type="journal article" date="2015" name="Nature">
        <title>Complex archaea that bridge the gap between prokaryotes and eukaryotes.</title>
        <authorList>
            <person name="Spang A."/>
            <person name="Saw J.H."/>
            <person name="Jorgensen S.L."/>
            <person name="Zaremba-Niedzwiedzka K."/>
            <person name="Martijn J."/>
            <person name="Lind A.E."/>
            <person name="van Eijk R."/>
            <person name="Schleper C."/>
            <person name="Guy L."/>
            <person name="Ettema T.J."/>
        </authorList>
    </citation>
    <scope>NUCLEOTIDE SEQUENCE</scope>
</reference>
<evidence type="ECO:0000313" key="1">
    <source>
        <dbReference type="EMBL" id="KKN00914.1"/>
    </source>
</evidence>
<accession>A0A0F9M5G7</accession>
<dbReference type="AlphaFoldDB" id="A0A0F9M5G7"/>
<protein>
    <submittedName>
        <fullName evidence="1">Uncharacterized protein</fullName>
    </submittedName>
</protein>
<proteinExistence type="predicted"/>
<sequence>MIGPGRNICVGDLVTIEYVDGDDAFGIVENTPGDTGDMWYVLGRTWFNAHVTRFAVNPSCSDLRRINLVTGDKAEECKEKIREEWKVDEDKLLF</sequence>
<dbReference type="EMBL" id="LAZR01005320">
    <property type="protein sequence ID" value="KKN00914.1"/>
    <property type="molecule type" value="Genomic_DNA"/>
</dbReference>
<comment type="caution">
    <text evidence="1">The sequence shown here is derived from an EMBL/GenBank/DDBJ whole genome shotgun (WGS) entry which is preliminary data.</text>
</comment>
<gene>
    <name evidence="1" type="ORF">LCGC14_1132970</name>
</gene>